<dbReference type="GO" id="GO:0052716">
    <property type="term" value="F:hydroquinone:oxygen oxidoreductase activity"/>
    <property type="evidence" value="ECO:0007669"/>
    <property type="project" value="UniProtKB-EC"/>
</dbReference>
<dbReference type="InterPro" id="IPR045087">
    <property type="entry name" value="Cu-oxidase_fam"/>
</dbReference>
<dbReference type="CDD" id="cd13854">
    <property type="entry name" value="CuRO_1_MaLCC_like"/>
    <property type="match status" value="1"/>
</dbReference>
<keyword evidence="9" id="KW-0439">Lignin degradation</keyword>
<dbReference type="PANTHER" id="PTHR11709">
    <property type="entry name" value="MULTI-COPPER OXIDASE"/>
    <property type="match status" value="1"/>
</dbReference>
<evidence type="ECO:0000313" key="14">
    <source>
        <dbReference type="Proteomes" id="UP000472372"/>
    </source>
</evidence>
<name>A0A6S6V6U1_9PLEO</name>
<organism evidence="13 14">
    <name type="scientific">Pyrenophora teres f. teres</name>
    <dbReference type="NCBI Taxonomy" id="97479"/>
    <lineage>
        <taxon>Eukaryota</taxon>
        <taxon>Fungi</taxon>
        <taxon>Dikarya</taxon>
        <taxon>Ascomycota</taxon>
        <taxon>Pezizomycotina</taxon>
        <taxon>Dothideomycetes</taxon>
        <taxon>Pleosporomycetidae</taxon>
        <taxon>Pleosporales</taxon>
        <taxon>Pleosporineae</taxon>
        <taxon>Pleosporaceae</taxon>
        <taxon>Pyrenophora</taxon>
    </lineage>
</organism>
<dbReference type="InterPro" id="IPR011707">
    <property type="entry name" value="Cu-oxidase-like_N"/>
</dbReference>
<keyword evidence="7" id="KW-0186">Copper</keyword>
<gene>
    <name evidence="13" type="ORF">PTTW11_00868</name>
</gene>
<dbReference type="SUPFAM" id="SSF49503">
    <property type="entry name" value="Cupredoxins"/>
    <property type="match status" value="3"/>
</dbReference>
<feature type="domain" description="Plastocyanin-like" evidence="10">
    <location>
        <begin position="213"/>
        <end position="336"/>
    </location>
</feature>
<accession>A0A6S6V6U1</accession>
<comment type="catalytic activity">
    <reaction evidence="1">
        <text>4 hydroquinone + O2 = 4 benzosemiquinone + 2 H2O</text>
        <dbReference type="Rhea" id="RHEA:11276"/>
        <dbReference type="ChEBI" id="CHEBI:15377"/>
        <dbReference type="ChEBI" id="CHEBI:15379"/>
        <dbReference type="ChEBI" id="CHEBI:17594"/>
        <dbReference type="ChEBI" id="CHEBI:17977"/>
        <dbReference type="EC" id="1.10.3.2"/>
    </reaction>
</comment>
<dbReference type="InterPro" id="IPR001117">
    <property type="entry name" value="Cu-oxidase_2nd"/>
</dbReference>
<dbReference type="PANTHER" id="PTHR11709:SF87">
    <property type="entry name" value="LACCASE"/>
    <property type="match status" value="1"/>
</dbReference>
<dbReference type="Pfam" id="PF00394">
    <property type="entry name" value="Cu-oxidase"/>
    <property type="match status" value="1"/>
</dbReference>
<dbReference type="CDD" id="cd13901">
    <property type="entry name" value="CuRO_3_MaLCC_like"/>
    <property type="match status" value="1"/>
</dbReference>
<evidence type="ECO:0000256" key="7">
    <source>
        <dbReference type="ARBA" id="ARBA00023008"/>
    </source>
</evidence>
<evidence type="ECO:0000256" key="8">
    <source>
        <dbReference type="ARBA" id="ARBA00023180"/>
    </source>
</evidence>
<dbReference type="GO" id="GO:0005507">
    <property type="term" value="F:copper ion binding"/>
    <property type="evidence" value="ECO:0007669"/>
    <property type="project" value="InterPro"/>
</dbReference>
<comment type="cofactor">
    <cofactor evidence="2">
        <name>Cu cation</name>
        <dbReference type="ChEBI" id="CHEBI:23378"/>
    </cofactor>
</comment>
<dbReference type="Proteomes" id="UP000472372">
    <property type="component" value="Chromosome 1"/>
</dbReference>
<evidence type="ECO:0000256" key="2">
    <source>
        <dbReference type="ARBA" id="ARBA00001935"/>
    </source>
</evidence>
<sequence length="573" mass="63297">MKSTFIFRLVLFGLTSLFGNAAALPAENTKLMPRLETRGTSKSSENCANHGNTHSTRHCWTPGFTAKTDTATKWPKTGVVLNHEFHIRNTTCSPDGSNPRSCILINGQIRPPTIVANWGDTVRVTVHNELQSNGTSIHWHGLRMLNNNFNDGVNGITECALAPGDSKTYEFTCTEYGTTWLHSHFGSQLADGLVGTIQINGAATADYDVDLGVMPISDWFYTTAFQTAAIAMQNAQKKLQPPFADNILVNGTAKNAQGGGAWNKVTIRKGQKYRLRLVNTASDANVIVTLDGHPFLVIANDFVAIEPYRTTHLQIAIGQRYDVIITADQLARRAIFNYKGQPVADPTSTAARIPFSECGDPITTPKVPIDVERRTFQSQVKDLSVMFGPVKANRNTVLWTINGTSMVVDPGHPTLEYIAKGIKIPKSYNVVKVPLSSKTVYWIIQQDPKALPIAHPIHLHGNDFSLLGTGKGQFDPEYDFGKLTFANPPRRDVAMLPASGWLVIAYPADNPGVWLMHCHIATHVGMGLSVQFIQREELIKFPDQGAEWYSTCKNWNKWKNGSQHVWDQFDSGL</sequence>
<evidence type="ECO:0000313" key="13">
    <source>
        <dbReference type="EMBL" id="CAE6999288.1"/>
    </source>
</evidence>
<evidence type="ECO:0000259" key="11">
    <source>
        <dbReference type="Pfam" id="PF07731"/>
    </source>
</evidence>
<protein>
    <recommendedName>
        <fullName evidence="4">laccase</fullName>
        <ecNumber evidence="4">1.10.3.2</ecNumber>
    </recommendedName>
</protein>
<dbReference type="Pfam" id="PF07731">
    <property type="entry name" value="Cu-oxidase_2"/>
    <property type="match status" value="1"/>
</dbReference>
<evidence type="ECO:0000256" key="5">
    <source>
        <dbReference type="ARBA" id="ARBA00022723"/>
    </source>
</evidence>
<evidence type="ECO:0000256" key="4">
    <source>
        <dbReference type="ARBA" id="ARBA00012297"/>
    </source>
</evidence>
<dbReference type="PROSITE" id="PS00080">
    <property type="entry name" value="MULTICOPPER_OXIDASE2"/>
    <property type="match status" value="1"/>
</dbReference>
<feature type="domain" description="Plastocyanin-like" evidence="12">
    <location>
        <begin position="87"/>
        <end position="201"/>
    </location>
</feature>
<dbReference type="AlphaFoldDB" id="A0A6S6V6U1"/>
<dbReference type="InterPro" id="IPR011706">
    <property type="entry name" value="Cu-oxidase_C"/>
</dbReference>
<evidence type="ECO:0000256" key="3">
    <source>
        <dbReference type="ARBA" id="ARBA00010609"/>
    </source>
</evidence>
<evidence type="ECO:0000259" key="12">
    <source>
        <dbReference type="Pfam" id="PF07732"/>
    </source>
</evidence>
<keyword evidence="8" id="KW-0325">Glycoprotein</keyword>
<keyword evidence="5" id="KW-0479">Metal-binding</keyword>
<dbReference type="FunFam" id="2.60.40.420:FF:000021">
    <property type="entry name" value="Extracellular dihydrogeodin oxidase/laccase"/>
    <property type="match status" value="1"/>
</dbReference>
<evidence type="ECO:0000256" key="9">
    <source>
        <dbReference type="ARBA" id="ARBA00023185"/>
    </source>
</evidence>
<reference evidence="13" key="1">
    <citation type="submission" date="2021-02" db="EMBL/GenBank/DDBJ databases">
        <authorList>
            <person name="Syme A R."/>
            <person name="Syme A R."/>
            <person name="Moolhuijzen P."/>
        </authorList>
    </citation>
    <scope>NUCLEOTIDE SEQUENCE</scope>
    <source>
        <strain evidence="13">W1-1</strain>
    </source>
</reference>
<dbReference type="EMBL" id="HG992977">
    <property type="protein sequence ID" value="CAE6999288.1"/>
    <property type="molecule type" value="Genomic_DNA"/>
</dbReference>
<feature type="domain" description="Plastocyanin-like" evidence="11">
    <location>
        <begin position="420"/>
        <end position="536"/>
    </location>
</feature>
<dbReference type="PROSITE" id="PS00079">
    <property type="entry name" value="MULTICOPPER_OXIDASE1"/>
    <property type="match status" value="1"/>
</dbReference>
<evidence type="ECO:0000256" key="1">
    <source>
        <dbReference type="ARBA" id="ARBA00000349"/>
    </source>
</evidence>
<dbReference type="FunFam" id="2.60.40.420:FF:000045">
    <property type="entry name" value="Laccase 2"/>
    <property type="match status" value="1"/>
</dbReference>
<dbReference type="InterPro" id="IPR033138">
    <property type="entry name" value="Cu_oxidase_CS"/>
</dbReference>
<keyword evidence="6" id="KW-0560">Oxidoreductase</keyword>
<proteinExistence type="inferred from homology"/>
<dbReference type="Gene3D" id="2.60.40.420">
    <property type="entry name" value="Cupredoxins - blue copper proteins"/>
    <property type="match status" value="3"/>
</dbReference>
<evidence type="ECO:0000259" key="10">
    <source>
        <dbReference type="Pfam" id="PF00394"/>
    </source>
</evidence>
<dbReference type="InterPro" id="IPR002355">
    <property type="entry name" value="Cu_oxidase_Cu_BS"/>
</dbReference>
<dbReference type="InterPro" id="IPR008972">
    <property type="entry name" value="Cupredoxin"/>
</dbReference>
<comment type="similarity">
    <text evidence="3">Belongs to the multicopper oxidase family.</text>
</comment>
<evidence type="ECO:0000256" key="6">
    <source>
        <dbReference type="ARBA" id="ARBA00023002"/>
    </source>
</evidence>
<dbReference type="GO" id="GO:0046274">
    <property type="term" value="P:lignin catabolic process"/>
    <property type="evidence" value="ECO:0007669"/>
    <property type="project" value="UniProtKB-KW"/>
</dbReference>
<dbReference type="EC" id="1.10.3.2" evidence="4"/>
<dbReference type="Pfam" id="PF07732">
    <property type="entry name" value="Cu-oxidase_3"/>
    <property type="match status" value="1"/>
</dbReference>